<reference evidence="3" key="1">
    <citation type="submission" date="2016-06" db="UniProtKB">
        <authorList>
            <consortium name="WormBaseParasite"/>
        </authorList>
    </citation>
    <scope>IDENTIFICATION</scope>
</reference>
<protein>
    <submittedName>
        <fullName evidence="3">Major capsid protein</fullName>
    </submittedName>
</protein>
<gene>
    <name evidence="1" type="ORF">ECPE_LOCUS6723</name>
</gene>
<dbReference type="Proteomes" id="UP000272942">
    <property type="component" value="Unassembled WGS sequence"/>
</dbReference>
<dbReference type="WBParaSite" id="ECPE_0000673601-mRNA-1">
    <property type="protein sequence ID" value="ECPE_0000673601-mRNA-1"/>
    <property type="gene ID" value="ECPE_0000673601"/>
</dbReference>
<organism evidence="3">
    <name type="scientific">Echinostoma caproni</name>
    <dbReference type="NCBI Taxonomy" id="27848"/>
    <lineage>
        <taxon>Eukaryota</taxon>
        <taxon>Metazoa</taxon>
        <taxon>Spiralia</taxon>
        <taxon>Lophotrochozoa</taxon>
        <taxon>Platyhelminthes</taxon>
        <taxon>Trematoda</taxon>
        <taxon>Digenea</taxon>
        <taxon>Plagiorchiida</taxon>
        <taxon>Echinostomata</taxon>
        <taxon>Echinostomatoidea</taxon>
        <taxon>Echinostomatidae</taxon>
        <taxon>Echinostoma</taxon>
    </lineage>
</organism>
<dbReference type="AlphaFoldDB" id="A0A183AID8"/>
<keyword evidence="2" id="KW-1185">Reference proteome</keyword>
<dbReference type="EMBL" id="UZAN01043749">
    <property type="protein sequence ID" value="VDP79158.1"/>
    <property type="molecule type" value="Genomic_DNA"/>
</dbReference>
<dbReference type="OrthoDB" id="6278498at2759"/>
<reference evidence="1 2" key="2">
    <citation type="submission" date="2018-11" db="EMBL/GenBank/DDBJ databases">
        <authorList>
            <consortium name="Pathogen Informatics"/>
        </authorList>
    </citation>
    <scope>NUCLEOTIDE SEQUENCE [LARGE SCALE GENOMIC DNA]</scope>
    <source>
        <strain evidence="1 2">Egypt</strain>
    </source>
</reference>
<proteinExistence type="predicted"/>
<sequence length="151" mass="16257">MGRQLKATGLINPSDHTPSVAEFALNMGNLCSTPVRIEQDLPMSYLNGLITGGEITPATSTGGLSTTNPLGSWNPTLTTESMLALLRPHLLARIYAAAVLQTQSEGSDTQPLIAPCDRTVMGSQKYFKPNFMDNSVPLSYKQLTVGKFRIS</sequence>
<accession>A0A183AID8</accession>
<name>A0A183AID8_9TREM</name>
<evidence type="ECO:0000313" key="1">
    <source>
        <dbReference type="EMBL" id="VDP79158.1"/>
    </source>
</evidence>
<evidence type="ECO:0000313" key="2">
    <source>
        <dbReference type="Proteomes" id="UP000272942"/>
    </source>
</evidence>
<evidence type="ECO:0000313" key="3">
    <source>
        <dbReference type="WBParaSite" id="ECPE_0000673601-mRNA-1"/>
    </source>
</evidence>